<accession>A0A915PS03</accession>
<feature type="region of interest" description="Disordered" evidence="1">
    <location>
        <begin position="118"/>
        <end position="155"/>
    </location>
</feature>
<feature type="region of interest" description="Disordered" evidence="1">
    <location>
        <begin position="283"/>
        <end position="306"/>
    </location>
</feature>
<organism evidence="2 3">
    <name type="scientific">Setaria digitata</name>
    <dbReference type="NCBI Taxonomy" id="48799"/>
    <lineage>
        <taxon>Eukaryota</taxon>
        <taxon>Metazoa</taxon>
        <taxon>Ecdysozoa</taxon>
        <taxon>Nematoda</taxon>
        <taxon>Chromadorea</taxon>
        <taxon>Rhabditida</taxon>
        <taxon>Spirurina</taxon>
        <taxon>Spiruromorpha</taxon>
        <taxon>Filarioidea</taxon>
        <taxon>Setariidae</taxon>
        <taxon>Setaria</taxon>
    </lineage>
</organism>
<dbReference type="WBParaSite" id="sdigi.contig214.g6215.t1">
    <property type="protein sequence ID" value="sdigi.contig214.g6215.t1"/>
    <property type="gene ID" value="sdigi.contig214.g6215"/>
</dbReference>
<reference evidence="3" key="1">
    <citation type="submission" date="2022-11" db="UniProtKB">
        <authorList>
            <consortium name="WormBaseParasite"/>
        </authorList>
    </citation>
    <scope>IDENTIFICATION</scope>
</reference>
<name>A0A915PS03_9BILA</name>
<dbReference type="AlphaFoldDB" id="A0A915PS03"/>
<feature type="region of interest" description="Disordered" evidence="1">
    <location>
        <begin position="197"/>
        <end position="222"/>
    </location>
</feature>
<feature type="compositionally biased region" description="Basic and acidic residues" evidence="1">
    <location>
        <begin position="210"/>
        <end position="222"/>
    </location>
</feature>
<protein>
    <submittedName>
        <fullName evidence="3">Calmodulin-binding domain-containing protein</fullName>
    </submittedName>
</protein>
<evidence type="ECO:0000256" key="1">
    <source>
        <dbReference type="SAM" id="MobiDB-lite"/>
    </source>
</evidence>
<evidence type="ECO:0000313" key="2">
    <source>
        <dbReference type="Proteomes" id="UP000887581"/>
    </source>
</evidence>
<dbReference type="Proteomes" id="UP000887581">
    <property type="component" value="Unplaced"/>
</dbReference>
<feature type="compositionally biased region" description="Basic and acidic residues" evidence="1">
    <location>
        <begin position="133"/>
        <end position="142"/>
    </location>
</feature>
<evidence type="ECO:0000313" key="3">
    <source>
        <dbReference type="WBParaSite" id="sdigi.contig214.g6215.t1"/>
    </source>
</evidence>
<feature type="compositionally biased region" description="Polar residues" evidence="1">
    <location>
        <begin position="143"/>
        <end position="155"/>
    </location>
</feature>
<proteinExistence type="predicted"/>
<sequence length="580" mass="65844">MRSQKRVRHIGKVRSLKNAAAGKWKIYRKHLEARKAWLAPLPEKKCKKMQFRQGINIPGSYILPPPPPKHRKIREPKQITPNIGDAFSIAMQICFCGLQRSPEELRERQRLREQKRLEKKLAKQRASTSTLPETRKEKKLKEASSNVLQKVSTEQKTAARTIKSKNLMTKETGKTKRLMNEPESKHRCLKEERAVLADEPKVKSTSPAKTEQKESMKSEKCGGAKQSLLMGSSGVGNVKIHMIPHREVIEKGIGELELQEIICFYLISAIKDQMEVCLSTKKTEGTRKEQKKKRNRRPDDDNFIPEHNAVKNSYMLDLDLSFRSCSSYMAPYRTYSVYVFHCNQEFTFETLETGVLQKKINNLGETHEMNSVEVNADFTEIVGRRHKKKGRPFNEQQSKFDEFAVKAPNENGKTAGIPAVSLKSEKDQVVVSAFGLDVDRKYRKELLHKDNMIDSQISEQQNQQLVELSEDKQEVGKGTTVLDKENLQRGKSETKNVVSHGESNVEVIDASVHVKESLSKEVGKSIAGSHDIRKETVADQMARNFGKRVALGSDAKDNIVEIHVVTKNEGEMSARKGANE</sequence>
<keyword evidence="2" id="KW-1185">Reference proteome</keyword>